<dbReference type="Gene3D" id="3.90.1510.10">
    <property type="entry name" value="Glycerate kinase, domain 2"/>
    <property type="match status" value="1"/>
</dbReference>
<keyword evidence="3 4" id="KW-0418">Kinase</keyword>
<protein>
    <submittedName>
        <fullName evidence="5">Glycerate kinase</fullName>
    </submittedName>
</protein>
<comment type="caution">
    <text evidence="5">The sequence shown here is derived from an EMBL/GenBank/DDBJ whole genome shotgun (WGS) entry which is preliminary data.</text>
</comment>
<evidence type="ECO:0000256" key="1">
    <source>
        <dbReference type="ARBA" id="ARBA00006284"/>
    </source>
</evidence>
<dbReference type="Pfam" id="PF02595">
    <property type="entry name" value="Gly_kinase"/>
    <property type="match status" value="1"/>
</dbReference>
<dbReference type="PIRSF" id="PIRSF006078">
    <property type="entry name" value="GlxK"/>
    <property type="match status" value="1"/>
</dbReference>
<keyword evidence="6" id="KW-1185">Reference proteome</keyword>
<comment type="similarity">
    <text evidence="1 4">Belongs to the glycerate kinase type-1 family.</text>
</comment>
<evidence type="ECO:0000256" key="4">
    <source>
        <dbReference type="PIRNR" id="PIRNR006078"/>
    </source>
</evidence>
<accession>A0A3S0D5V4</accession>
<name>A0A3S0D5V4_9FLAO</name>
<proteinExistence type="inferred from homology"/>
<dbReference type="Proteomes" id="UP000267585">
    <property type="component" value="Unassembled WGS sequence"/>
</dbReference>
<dbReference type="GO" id="GO:0031388">
    <property type="term" value="P:organic acid phosphorylation"/>
    <property type="evidence" value="ECO:0007669"/>
    <property type="project" value="UniProtKB-UniRule"/>
</dbReference>
<dbReference type="AlphaFoldDB" id="A0A3S0D5V4"/>
<dbReference type="RefSeq" id="WP_126162585.1">
    <property type="nucleotide sequence ID" value="NZ_RQPJ01000005.1"/>
</dbReference>
<dbReference type="InterPro" id="IPR018197">
    <property type="entry name" value="Glycerate_kinase_RE-like"/>
</dbReference>
<sequence length="375" mass="40015">MKFVIAPDKFKGSLSGFEFCEAVEEGLRMVSKDVEIVKKPLADGGDGTIDVVKHYINGEKVFFEVNDPFFRKVMASYLYAPKNKIAYIEMAEASGLKLLKEAERNCMETSTFGTGELIADAIGRGAEEIILGIGGSATNDGGMGMAKALGYRFLDDNGEELKPIGKNLSAVKHIDATKANAKLSTVTFKVACDVTNPFYGPQGAAKIYAEQKGASQEEIDKLDKGLMNFAQLILHKYGIDLQSTPGSGAAGGIGGGAIAFLDAELTSGINLIMELANFDEAIKGANWIITGEGQLDEQTLSGKTMDGVISAAQKYTIPVAAFCGSVNLSVQLQKEFGLAYVISILRGVSNLQQAMDSSYDNLVNASYNFGNILSK</sequence>
<dbReference type="GO" id="GO:0008887">
    <property type="term" value="F:glycerate kinase activity"/>
    <property type="evidence" value="ECO:0007669"/>
    <property type="project" value="UniProtKB-UniRule"/>
</dbReference>
<dbReference type="InterPro" id="IPR036129">
    <property type="entry name" value="Glycerate_kinase_sf"/>
</dbReference>
<evidence type="ECO:0000256" key="3">
    <source>
        <dbReference type="ARBA" id="ARBA00022777"/>
    </source>
</evidence>
<dbReference type="InterPro" id="IPR018193">
    <property type="entry name" value="Glyc_kinase_flavodox-like_fold"/>
</dbReference>
<evidence type="ECO:0000256" key="2">
    <source>
        <dbReference type="ARBA" id="ARBA00022679"/>
    </source>
</evidence>
<dbReference type="EMBL" id="RQPJ01000005">
    <property type="protein sequence ID" value="RTE53689.1"/>
    <property type="molecule type" value="Genomic_DNA"/>
</dbReference>
<dbReference type="OrthoDB" id="9774290at2"/>
<dbReference type="InterPro" id="IPR004381">
    <property type="entry name" value="Glycerate_kinase"/>
</dbReference>
<dbReference type="PANTHER" id="PTHR21599">
    <property type="entry name" value="GLYCERATE KINASE"/>
    <property type="match status" value="1"/>
</dbReference>
<dbReference type="NCBIfam" id="TIGR00045">
    <property type="entry name" value="glycerate kinase"/>
    <property type="match status" value="1"/>
</dbReference>
<dbReference type="SUPFAM" id="SSF110738">
    <property type="entry name" value="Glycerate kinase I"/>
    <property type="match status" value="1"/>
</dbReference>
<gene>
    <name evidence="5" type="ORF">EHW67_11885</name>
</gene>
<organism evidence="5 6">
    <name type="scientific">Arenibacter aquaticus</name>
    <dbReference type="NCBI Taxonomy" id="2489054"/>
    <lineage>
        <taxon>Bacteria</taxon>
        <taxon>Pseudomonadati</taxon>
        <taxon>Bacteroidota</taxon>
        <taxon>Flavobacteriia</taxon>
        <taxon>Flavobacteriales</taxon>
        <taxon>Flavobacteriaceae</taxon>
        <taxon>Arenibacter</taxon>
    </lineage>
</organism>
<keyword evidence="2 4" id="KW-0808">Transferase</keyword>
<dbReference type="Gene3D" id="3.40.50.10350">
    <property type="entry name" value="Glycerate kinase, domain 1"/>
    <property type="match status" value="1"/>
</dbReference>
<evidence type="ECO:0000313" key="6">
    <source>
        <dbReference type="Proteomes" id="UP000267585"/>
    </source>
</evidence>
<dbReference type="PANTHER" id="PTHR21599:SF0">
    <property type="entry name" value="GLYCERATE KINASE"/>
    <property type="match status" value="1"/>
</dbReference>
<reference evidence="5 6" key="1">
    <citation type="submission" date="2018-11" db="EMBL/GenBank/DDBJ databases">
        <title>Arenibacter aquaticus sp.nov., a marine bacterium isolated from surface seawater in the South China Sea.</title>
        <authorList>
            <person name="Guo J."/>
            <person name="Sun J."/>
        </authorList>
    </citation>
    <scope>NUCLEOTIDE SEQUENCE [LARGE SCALE GENOMIC DNA]</scope>
    <source>
        <strain evidence="5 6">GUO666</strain>
    </source>
</reference>
<evidence type="ECO:0000313" key="5">
    <source>
        <dbReference type="EMBL" id="RTE53689.1"/>
    </source>
</evidence>